<dbReference type="GO" id="GO:0015562">
    <property type="term" value="F:efflux transmembrane transporter activity"/>
    <property type="evidence" value="ECO:0007669"/>
    <property type="project" value="InterPro"/>
</dbReference>
<evidence type="ECO:0000256" key="6">
    <source>
        <dbReference type="ARBA" id="ARBA00023136"/>
    </source>
</evidence>
<dbReference type="Gene3D" id="1.20.1600.10">
    <property type="entry name" value="Outer membrane efflux proteins (OEP)"/>
    <property type="match status" value="1"/>
</dbReference>
<dbReference type="Pfam" id="PF02321">
    <property type="entry name" value="OEP"/>
    <property type="match status" value="1"/>
</dbReference>
<name>A0A0E9N712_9BACT</name>
<sequence length="443" mass="48778">MAQEKLSIRDAVDMALRNFPAIKAKQAYLQASQAGIQTARKEALPNFVVSLQQDYGTVNGQNGPLYGLGGYGVASSGLPLPEQNWNAAFGALYLANVNWDVFTFGRNKQKVRTAGSIAERDRADYSQEIFQHEIRVAGAYLNLVAAQRLRISQEQNLNRADTFRNVVIRKAINGLVAGVDSSQANAEFSNARSALILARDAEQERANQLAFLVGIQSQDFILDTTLFSSKPDVNRQPAAATEHPTLQFYQTRINQNEEQTKLVNAAKFPAISVFGIYQTRGSGFDFGYSADQKAYTQSYLDGVKPTRSNYLFGVGMFWNITSLTRVKQQVNSQQYISAALQQEYNVAASQLNAQQALAANKLSNALANYQEAPIQVKAAADAYLQKSVLYHNGLATIIDVTQALYTLNRAETTRDVATSNVWQALLLKAAATGDFNLFLNQLQ</sequence>
<evidence type="ECO:0000256" key="7">
    <source>
        <dbReference type="ARBA" id="ARBA00023237"/>
    </source>
</evidence>
<protein>
    <submittedName>
        <fullName evidence="8">RND-type efflux pump outer membrane protein</fullName>
    </submittedName>
</protein>
<comment type="subcellular location">
    <subcellularLocation>
        <location evidence="1">Cell outer membrane</location>
    </subcellularLocation>
</comment>
<keyword evidence="5" id="KW-0812">Transmembrane</keyword>
<comment type="similarity">
    <text evidence="2">Belongs to the outer membrane factor (OMF) (TC 1.B.17) family.</text>
</comment>
<keyword evidence="4" id="KW-1134">Transmembrane beta strand</keyword>
<dbReference type="EMBL" id="BBWV01000007">
    <property type="protein sequence ID" value="GAO45614.1"/>
    <property type="molecule type" value="Genomic_DNA"/>
</dbReference>
<dbReference type="PANTHER" id="PTHR30026:SF20">
    <property type="entry name" value="OUTER MEMBRANE PROTEIN TOLC"/>
    <property type="match status" value="1"/>
</dbReference>
<accession>A0A0E9N712</accession>
<dbReference type="GO" id="GO:0009279">
    <property type="term" value="C:cell outer membrane"/>
    <property type="evidence" value="ECO:0007669"/>
    <property type="project" value="UniProtKB-SubCell"/>
</dbReference>
<dbReference type="GO" id="GO:1990281">
    <property type="term" value="C:efflux pump complex"/>
    <property type="evidence" value="ECO:0007669"/>
    <property type="project" value="TreeGrafter"/>
</dbReference>
<gene>
    <name evidence="8" type="ORF">FPE01S_07_00020</name>
</gene>
<evidence type="ECO:0000313" key="8">
    <source>
        <dbReference type="EMBL" id="GAO45614.1"/>
    </source>
</evidence>
<dbReference type="GO" id="GO:0015288">
    <property type="term" value="F:porin activity"/>
    <property type="evidence" value="ECO:0007669"/>
    <property type="project" value="TreeGrafter"/>
</dbReference>
<dbReference type="InterPro" id="IPR051906">
    <property type="entry name" value="TolC-like"/>
</dbReference>
<keyword evidence="3" id="KW-0813">Transport</keyword>
<keyword evidence="9" id="KW-1185">Reference proteome</keyword>
<evidence type="ECO:0000256" key="3">
    <source>
        <dbReference type="ARBA" id="ARBA00022448"/>
    </source>
</evidence>
<evidence type="ECO:0000256" key="4">
    <source>
        <dbReference type="ARBA" id="ARBA00022452"/>
    </source>
</evidence>
<evidence type="ECO:0000313" key="9">
    <source>
        <dbReference type="Proteomes" id="UP000033121"/>
    </source>
</evidence>
<evidence type="ECO:0000256" key="2">
    <source>
        <dbReference type="ARBA" id="ARBA00007613"/>
    </source>
</evidence>
<dbReference type="PANTHER" id="PTHR30026">
    <property type="entry name" value="OUTER MEMBRANE PROTEIN TOLC"/>
    <property type="match status" value="1"/>
</dbReference>
<proteinExistence type="inferred from homology"/>
<organism evidence="8 9">
    <name type="scientific">Flavihumibacter petaseus NBRC 106054</name>
    <dbReference type="NCBI Taxonomy" id="1220578"/>
    <lineage>
        <taxon>Bacteria</taxon>
        <taxon>Pseudomonadati</taxon>
        <taxon>Bacteroidota</taxon>
        <taxon>Chitinophagia</taxon>
        <taxon>Chitinophagales</taxon>
        <taxon>Chitinophagaceae</taxon>
        <taxon>Flavihumibacter</taxon>
    </lineage>
</organism>
<evidence type="ECO:0000256" key="1">
    <source>
        <dbReference type="ARBA" id="ARBA00004442"/>
    </source>
</evidence>
<evidence type="ECO:0000256" key="5">
    <source>
        <dbReference type="ARBA" id="ARBA00022692"/>
    </source>
</evidence>
<dbReference type="SUPFAM" id="SSF56954">
    <property type="entry name" value="Outer membrane efflux proteins (OEP)"/>
    <property type="match status" value="1"/>
</dbReference>
<dbReference type="STRING" id="1220578.FPE01S_07_00020"/>
<dbReference type="InterPro" id="IPR003423">
    <property type="entry name" value="OMP_efflux"/>
</dbReference>
<reference evidence="8 9" key="1">
    <citation type="submission" date="2015-04" db="EMBL/GenBank/DDBJ databases">
        <title>Whole genome shotgun sequence of Flavihumibacter petaseus NBRC 106054.</title>
        <authorList>
            <person name="Miyazawa S."/>
            <person name="Hosoyama A."/>
            <person name="Hashimoto M."/>
            <person name="Noguchi M."/>
            <person name="Tsuchikane K."/>
            <person name="Ohji S."/>
            <person name="Yamazoe A."/>
            <person name="Ichikawa N."/>
            <person name="Kimura A."/>
            <person name="Fujita N."/>
        </authorList>
    </citation>
    <scope>NUCLEOTIDE SEQUENCE [LARGE SCALE GENOMIC DNA]</scope>
    <source>
        <strain evidence="8 9">NBRC 106054</strain>
    </source>
</reference>
<dbReference type="Proteomes" id="UP000033121">
    <property type="component" value="Unassembled WGS sequence"/>
</dbReference>
<comment type="caution">
    <text evidence="8">The sequence shown here is derived from an EMBL/GenBank/DDBJ whole genome shotgun (WGS) entry which is preliminary data.</text>
</comment>
<keyword evidence="6" id="KW-0472">Membrane</keyword>
<keyword evidence="7" id="KW-0998">Cell outer membrane</keyword>
<dbReference type="AlphaFoldDB" id="A0A0E9N712"/>